<evidence type="ECO:0000256" key="15">
    <source>
        <dbReference type="SAM" id="MobiDB-lite"/>
    </source>
</evidence>
<dbReference type="Pfam" id="PF02338">
    <property type="entry name" value="OTU"/>
    <property type="match status" value="1"/>
</dbReference>
<protein>
    <recommendedName>
        <fullName evidence="9">Protein farnesyltransferase/geranylgeranyltransferase type-1 subunit alpha</fullName>
        <ecNumber evidence="4">2.5.1.58</ecNumber>
        <ecNumber evidence="3">2.5.1.59</ecNumber>
    </recommendedName>
    <alternativeName>
        <fullName evidence="12">CAAX farnesyltransferase subunit alpha</fullName>
    </alternativeName>
    <alternativeName>
        <fullName evidence="11">FTase-alpha</fullName>
    </alternativeName>
    <alternativeName>
        <fullName evidence="10">Ras proteins prenyltransferase subunit alpha</fullName>
    </alternativeName>
    <alternativeName>
        <fullName evidence="13">Type I protein geranyl-geranyltransferase subunit alpha</fullName>
    </alternativeName>
</protein>
<feature type="coiled-coil region" evidence="14">
    <location>
        <begin position="225"/>
        <end position="252"/>
    </location>
</feature>
<feature type="region of interest" description="Disordered" evidence="15">
    <location>
        <begin position="257"/>
        <end position="302"/>
    </location>
</feature>
<keyword evidence="7" id="KW-0677">Repeat</keyword>
<comment type="cofactor">
    <cofactor evidence="1">
        <name>Mg(2+)</name>
        <dbReference type="ChEBI" id="CHEBI:18420"/>
    </cofactor>
</comment>
<evidence type="ECO:0000256" key="13">
    <source>
        <dbReference type="ARBA" id="ARBA00043219"/>
    </source>
</evidence>
<dbReference type="InterPro" id="IPR002088">
    <property type="entry name" value="Prenyl_trans_a"/>
</dbReference>
<dbReference type="GO" id="GO:0004662">
    <property type="term" value="F:CAAX-protein geranylgeranyltransferase activity"/>
    <property type="evidence" value="ECO:0007669"/>
    <property type="project" value="UniProtKB-EC"/>
</dbReference>
<dbReference type="GO" id="GO:0004660">
    <property type="term" value="F:protein farnesyltransferase activity"/>
    <property type="evidence" value="ECO:0007669"/>
    <property type="project" value="UniProtKB-EC"/>
</dbReference>
<evidence type="ECO:0000256" key="14">
    <source>
        <dbReference type="SAM" id="Coils"/>
    </source>
</evidence>
<organism evidence="17 18">
    <name type="scientific">Albugo candida</name>
    <dbReference type="NCBI Taxonomy" id="65357"/>
    <lineage>
        <taxon>Eukaryota</taxon>
        <taxon>Sar</taxon>
        <taxon>Stramenopiles</taxon>
        <taxon>Oomycota</taxon>
        <taxon>Peronosporomycetes</taxon>
        <taxon>Albuginales</taxon>
        <taxon>Albuginaceae</taxon>
        <taxon>Albugo</taxon>
    </lineage>
</organism>
<dbReference type="Proteomes" id="UP000053237">
    <property type="component" value="Unassembled WGS sequence"/>
</dbReference>
<keyword evidence="5" id="KW-0637">Prenyltransferase</keyword>
<keyword evidence="18" id="KW-1185">Reference proteome</keyword>
<dbReference type="STRING" id="65357.A0A024GFA9"/>
<dbReference type="PANTHER" id="PTHR11129:SF1">
    <property type="entry name" value="PROTEIN FARNESYLTRANSFERASE_GERANYLGERANYLTRANSFERASE TYPE-1 SUBUNIT ALPHA"/>
    <property type="match status" value="1"/>
</dbReference>
<dbReference type="Pfam" id="PF01239">
    <property type="entry name" value="PPTA"/>
    <property type="match status" value="4"/>
</dbReference>
<keyword evidence="6" id="KW-0808">Transferase</keyword>
<evidence type="ECO:0000256" key="1">
    <source>
        <dbReference type="ARBA" id="ARBA00001946"/>
    </source>
</evidence>
<dbReference type="Gene3D" id="1.25.40.120">
    <property type="entry name" value="Protein prenylyltransferase"/>
    <property type="match status" value="1"/>
</dbReference>
<dbReference type="PROSITE" id="PS51147">
    <property type="entry name" value="PFTA"/>
    <property type="match status" value="3"/>
</dbReference>
<evidence type="ECO:0000256" key="2">
    <source>
        <dbReference type="ARBA" id="ARBA00006734"/>
    </source>
</evidence>
<dbReference type="SUPFAM" id="SSF54001">
    <property type="entry name" value="Cysteine proteinases"/>
    <property type="match status" value="1"/>
</dbReference>
<dbReference type="InterPro" id="IPR038765">
    <property type="entry name" value="Papain-like_cys_pep_sf"/>
</dbReference>
<evidence type="ECO:0000256" key="6">
    <source>
        <dbReference type="ARBA" id="ARBA00022679"/>
    </source>
</evidence>
<evidence type="ECO:0000256" key="4">
    <source>
        <dbReference type="ARBA" id="ARBA00012702"/>
    </source>
</evidence>
<dbReference type="PANTHER" id="PTHR11129">
    <property type="entry name" value="PROTEIN FARNESYLTRANSFERASE ALPHA SUBUNIT/RAB GERANYLGERANYL TRANSFERASE ALPHA SUBUNIT"/>
    <property type="match status" value="1"/>
</dbReference>
<dbReference type="GO" id="GO:0005965">
    <property type="term" value="C:protein farnesyltransferase complex"/>
    <property type="evidence" value="ECO:0007669"/>
    <property type="project" value="TreeGrafter"/>
</dbReference>
<evidence type="ECO:0000313" key="18">
    <source>
        <dbReference type="Proteomes" id="UP000053237"/>
    </source>
</evidence>
<comment type="caution">
    <text evidence="17">The sequence shown here is derived from an EMBL/GenBank/DDBJ whole genome shotgun (WGS) entry which is preliminary data.</text>
</comment>
<feature type="compositionally biased region" description="Polar residues" evidence="15">
    <location>
        <begin position="272"/>
        <end position="285"/>
    </location>
</feature>
<dbReference type="EMBL" id="CAIX01000098">
    <property type="protein sequence ID" value="CCI45421.1"/>
    <property type="molecule type" value="Genomic_DNA"/>
</dbReference>
<gene>
    <name evidence="17" type="ORF">BN9_063180</name>
</gene>
<feature type="domain" description="OTU" evidence="16">
    <location>
        <begin position="330"/>
        <end position="448"/>
    </location>
</feature>
<dbReference type="OrthoDB" id="272289at2759"/>
<dbReference type="InterPro" id="IPR003323">
    <property type="entry name" value="OTU_dom"/>
</dbReference>
<evidence type="ECO:0000256" key="3">
    <source>
        <dbReference type="ARBA" id="ARBA00012700"/>
    </source>
</evidence>
<accession>A0A024GFA9</accession>
<sequence length="448" mass="52892">MALEHPKNYQVWHHRREICSNLGDGSLETKFCSNALKYDSKNYHAWAHRQWAVKKFQLWEGELEYTECMLDEDVRNNSVWNHRWFIVQNNNVVSMTLENVNISQREVEFAFEKLEKARRNESCWNYLRGLYEFACRQHAVTLRSDIRQRLREKCLAILEQDAENIYSCALLVDLYEDEQSTTALKKAKKLLNSLMNELDLVRRPYWLFRAQLKLQNELKVYQKKAKKDQISKKEIENHIQQLEEEVNARHAAELIPFKSSVETMEEPKPTENETLICSKKQTSKAQRMRDRKKKEENERRERIEEANKHIVSKREIEIEQIQRKLIPLNLDIREIPSDGNCLYQALSDQINQANTTFQDLRKLASEYIRANPDNFIPFIAFDSSNPEKSNSERFEEYCEKIVNSSEWGGQLELRALSCSLQKKIEIFTGESDVIVIGNEFEGSSLRLT</sequence>
<evidence type="ECO:0000256" key="11">
    <source>
        <dbReference type="ARBA" id="ARBA00042436"/>
    </source>
</evidence>
<keyword evidence="14" id="KW-0175">Coiled coil</keyword>
<proteinExistence type="inferred from homology"/>
<evidence type="ECO:0000259" key="16">
    <source>
        <dbReference type="PROSITE" id="PS50802"/>
    </source>
</evidence>
<keyword evidence="8" id="KW-0460">Magnesium</keyword>
<evidence type="ECO:0000256" key="5">
    <source>
        <dbReference type="ARBA" id="ARBA00022602"/>
    </source>
</evidence>
<dbReference type="GO" id="GO:0005953">
    <property type="term" value="C:CAAX-protein geranylgeranyltransferase complex"/>
    <property type="evidence" value="ECO:0007669"/>
    <property type="project" value="TreeGrafter"/>
</dbReference>
<evidence type="ECO:0000256" key="9">
    <source>
        <dbReference type="ARBA" id="ARBA00040965"/>
    </source>
</evidence>
<reference evidence="17 18" key="1">
    <citation type="submission" date="2012-05" db="EMBL/GenBank/DDBJ databases">
        <title>Recombination and specialization in a pathogen metapopulation.</title>
        <authorList>
            <person name="Gardiner A."/>
            <person name="Kemen E."/>
            <person name="Schultz-Larsen T."/>
            <person name="MacLean D."/>
            <person name="Van Oosterhout C."/>
            <person name="Jones J.D.G."/>
        </authorList>
    </citation>
    <scope>NUCLEOTIDE SEQUENCE [LARGE SCALE GENOMIC DNA]</scope>
    <source>
        <strain evidence="17 18">Ac Nc2</strain>
    </source>
</reference>
<evidence type="ECO:0000256" key="12">
    <source>
        <dbReference type="ARBA" id="ARBA00043086"/>
    </source>
</evidence>
<comment type="similarity">
    <text evidence="2">Belongs to the protein prenyltransferase subunit alpha family.</text>
</comment>
<dbReference type="FunCoup" id="A0A024GFA9">
    <property type="interactions" value="61"/>
</dbReference>
<evidence type="ECO:0000256" key="7">
    <source>
        <dbReference type="ARBA" id="ARBA00022737"/>
    </source>
</evidence>
<evidence type="ECO:0000256" key="10">
    <source>
        <dbReference type="ARBA" id="ARBA00041392"/>
    </source>
</evidence>
<dbReference type="SUPFAM" id="SSF48439">
    <property type="entry name" value="Protein prenylyltransferase"/>
    <property type="match status" value="1"/>
</dbReference>
<dbReference type="PROSITE" id="PS50802">
    <property type="entry name" value="OTU"/>
    <property type="match status" value="1"/>
</dbReference>
<dbReference type="Gene3D" id="3.90.70.80">
    <property type="match status" value="1"/>
</dbReference>
<evidence type="ECO:0000256" key="8">
    <source>
        <dbReference type="ARBA" id="ARBA00022842"/>
    </source>
</evidence>
<dbReference type="EC" id="2.5.1.59" evidence="3"/>
<name>A0A024GFA9_9STRA</name>
<evidence type="ECO:0000313" key="17">
    <source>
        <dbReference type="EMBL" id="CCI45421.1"/>
    </source>
</evidence>
<dbReference type="CDD" id="cd22748">
    <property type="entry name" value="OTU_OTUD6-like"/>
    <property type="match status" value="1"/>
</dbReference>
<dbReference type="InParanoid" id="A0A024GFA9"/>
<feature type="compositionally biased region" description="Basic and acidic residues" evidence="15">
    <location>
        <begin position="293"/>
        <end position="302"/>
    </location>
</feature>
<dbReference type="EC" id="2.5.1.58" evidence="4"/>
<dbReference type="AlphaFoldDB" id="A0A024GFA9"/>